<feature type="domain" description="PKD/Chitinase" evidence="2">
    <location>
        <begin position="295"/>
        <end position="379"/>
    </location>
</feature>
<dbReference type="Proteomes" id="UP000184420">
    <property type="component" value="Unassembled WGS sequence"/>
</dbReference>
<dbReference type="InterPro" id="IPR029058">
    <property type="entry name" value="AB_hydrolase_fold"/>
</dbReference>
<feature type="domain" description="PKD/Chitinase" evidence="2">
    <location>
        <begin position="480"/>
        <end position="569"/>
    </location>
</feature>
<evidence type="ECO:0000313" key="4">
    <source>
        <dbReference type="Proteomes" id="UP000184420"/>
    </source>
</evidence>
<dbReference type="Gene3D" id="2.60.40.10">
    <property type="entry name" value="Immunoglobulins"/>
    <property type="match status" value="4"/>
</dbReference>
<evidence type="ECO:0000313" key="3">
    <source>
        <dbReference type="EMBL" id="SHM93129.1"/>
    </source>
</evidence>
<feature type="domain" description="PKD/Chitinase" evidence="2">
    <location>
        <begin position="385"/>
        <end position="473"/>
    </location>
</feature>
<evidence type="ECO:0000259" key="2">
    <source>
        <dbReference type="SMART" id="SM00089"/>
    </source>
</evidence>
<dbReference type="InterPro" id="IPR022409">
    <property type="entry name" value="PKD/Chitinase_dom"/>
</dbReference>
<dbReference type="OrthoDB" id="9805017at2"/>
<dbReference type="STRING" id="1419482.SAMN05444266_11432"/>
<dbReference type="GO" id="GO:0016787">
    <property type="term" value="F:hydrolase activity"/>
    <property type="evidence" value="ECO:0007669"/>
    <property type="project" value="InterPro"/>
</dbReference>
<dbReference type="CDD" id="cd00146">
    <property type="entry name" value="PKD"/>
    <property type="match status" value="2"/>
</dbReference>
<dbReference type="Gene3D" id="3.40.50.1820">
    <property type="entry name" value="alpha/beta hydrolase"/>
    <property type="match status" value="1"/>
</dbReference>
<dbReference type="InterPro" id="IPR013783">
    <property type="entry name" value="Ig-like_fold"/>
</dbReference>
<dbReference type="AlphaFoldDB" id="A0A1M7MQA2"/>
<dbReference type="EMBL" id="FRBL01000014">
    <property type="protein sequence ID" value="SHM93129.1"/>
    <property type="molecule type" value="Genomic_DNA"/>
</dbReference>
<feature type="chain" id="PRO_5013088047" evidence="1">
    <location>
        <begin position="33"/>
        <end position="754"/>
    </location>
</feature>
<dbReference type="PANTHER" id="PTHR46182:SF2">
    <property type="entry name" value="FI19480P1"/>
    <property type="match status" value="1"/>
</dbReference>
<protein>
    <submittedName>
        <fullName evidence="3">Por secretion system C-terminal sorting domain-containing protein</fullName>
    </submittedName>
</protein>
<keyword evidence="1" id="KW-0732">Signal</keyword>
<accession>A0A1M7MQA2</accession>
<dbReference type="RefSeq" id="WP_073087495.1">
    <property type="nucleotide sequence ID" value="NZ_FRBL01000014.1"/>
</dbReference>
<dbReference type="Pfam" id="PF22352">
    <property type="entry name" value="K319L-like_PKD"/>
    <property type="match status" value="4"/>
</dbReference>
<dbReference type="SUPFAM" id="SSF49299">
    <property type="entry name" value="PKD domain"/>
    <property type="match status" value="4"/>
</dbReference>
<dbReference type="InterPro" id="IPR003140">
    <property type="entry name" value="PLipase/COase/thioEstase"/>
</dbReference>
<dbReference type="InterPro" id="IPR026444">
    <property type="entry name" value="Secre_tail"/>
</dbReference>
<dbReference type="GO" id="GO:0031410">
    <property type="term" value="C:cytoplasmic vesicle"/>
    <property type="evidence" value="ECO:0007669"/>
    <property type="project" value="TreeGrafter"/>
</dbReference>
<gene>
    <name evidence="3" type="ORF">SAMN05444266_11432</name>
</gene>
<dbReference type="Pfam" id="PF02230">
    <property type="entry name" value="Abhydrolase_2"/>
    <property type="match status" value="1"/>
</dbReference>
<dbReference type="InterPro" id="IPR029865">
    <property type="entry name" value="KIAA0319-like"/>
</dbReference>
<dbReference type="InterPro" id="IPR035986">
    <property type="entry name" value="PKD_dom_sf"/>
</dbReference>
<dbReference type="Pfam" id="PF18962">
    <property type="entry name" value="Por_Secre_tail"/>
    <property type="match status" value="1"/>
</dbReference>
<feature type="domain" description="PKD/Chitinase" evidence="2">
    <location>
        <begin position="577"/>
        <end position="665"/>
    </location>
</feature>
<organism evidence="3 4">
    <name type="scientific">Chitinophaga jiangningensis</name>
    <dbReference type="NCBI Taxonomy" id="1419482"/>
    <lineage>
        <taxon>Bacteria</taxon>
        <taxon>Pseudomonadati</taxon>
        <taxon>Bacteroidota</taxon>
        <taxon>Chitinophagia</taxon>
        <taxon>Chitinophagales</taxon>
        <taxon>Chitinophagaceae</taxon>
        <taxon>Chitinophaga</taxon>
    </lineage>
</organism>
<keyword evidence="4" id="KW-1185">Reference proteome</keyword>
<dbReference type="SMART" id="SM00089">
    <property type="entry name" value="PKD"/>
    <property type="match status" value="4"/>
</dbReference>
<reference evidence="3 4" key="1">
    <citation type="submission" date="2016-11" db="EMBL/GenBank/DDBJ databases">
        <authorList>
            <person name="Jaros S."/>
            <person name="Januszkiewicz K."/>
            <person name="Wedrychowicz H."/>
        </authorList>
    </citation>
    <scope>NUCLEOTIDE SEQUENCE [LARGE SCALE GENOMIC DNA]</scope>
    <source>
        <strain evidence="3 4">DSM 27406</strain>
    </source>
</reference>
<dbReference type="SUPFAM" id="SSF53474">
    <property type="entry name" value="alpha/beta-Hydrolases"/>
    <property type="match status" value="1"/>
</dbReference>
<feature type="signal peptide" evidence="1">
    <location>
        <begin position="1"/>
        <end position="32"/>
    </location>
</feature>
<sequence length="754" mass="79793">MNNLTDFNKRLKRVMNAGLCLLMLLMAPDLFAQQGKLTARVTGLYNPAGLLESLPQGYSPTGKKFPLLLFFHGLGEEGNGTTEINRVIVNGPPKLINQGAFPATFKVGDSTESFIVLCPQFRGIPNLPNIDSLIEYAYRNYNVDTNRVYLTGLSRGGGVIWGYVSSQVYSCNRAAAIVPICGAYDPGPLRSPLPIQSIIISSNNLPVWALHNENDPTVPSASSKNWVALINAYVPAPNPLARLTIFNASGHDAWSKAYDPNYREEGKNVYEWMLQFSKAKRGGVVTNKPPTVNAGTDFTLVLPNNAQLDGSATKDPDGTVATYKWTQTAGPNTATIATPAAAKTAVSGLIKGTYTFRLTAIDDKGASAFDDVVVTVQDVANTAPTTNAGADIKVVLPASAQLDGSATKDADGTIATYKWTQTSGPNTATITTPAAAKTTVSGLVKGVYVFRLTATDNGGLSSFDEVQVTVEEAVVNKPPQASAGADVIITLPVNSVQLDGSGSRDADGSIASYNWSQTAGPNAATITGLTTAQATAGGLIKGVYTFRLTVKDNGGLTATDDVQVTVQEAPVDKKPPVAIATAPETIILPANSVTLNGSTSHDPDGNIVTWAWTQISGPGVHLAGSGTSTATATDMPEGVYGFKLVVTDNDGLSATASVKVVVVDANDNPGDSTTISYYPNPTRGKVRLEIRSAHVRTARVTIFDLRGQTEFKYNYPLNGVSYIELDLGNLPNGVHIIDVRGEDKFKWAGRILKF</sequence>
<name>A0A1M7MQA2_9BACT</name>
<dbReference type="PANTHER" id="PTHR46182">
    <property type="entry name" value="FI19480P1"/>
    <property type="match status" value="1"/>
</dbReference>
<dbReference type="GO" id="GO:0016020">
    <property type="term" value="C:membrane"/>
    <property type="evidence" value="ECO:0007669"/>
    <property type="project" value="TreeGrafter"/>
</dbReference>
<proteinExistence type="predicted"/>
<evidence type="ECO:0000256" key="1">
    <source>
        <dbReference type="SAM" id="SignalP"/>
    </source>
</evidence>